<evidence type="ECO:0000313" key="2">
    <source>
        <dbReference type="Proteomes" id="UP000178796"/>
    </source>
</evidence>
<dbReference type="EMBL" id="MHKY01000044">
    <property type="protein sequence ID" value="OGY98023.1"/>
    <property type="molecule type" value="Genomic_DNA"/>
</dbReference>
<comment type="caution">
    <text evidence="1">The sequence shown here is derived from an EMBL/GenBank/DDBJ whole genome shotgun (WGS) entry which is preliminary data.</text>
</comment>
<dbReference type="CDD" id="cd02440">
    <property type="entry name" value="AdoMet_MTases"/>
    <property type="match status" value="1"/>
</dbReference>
<dbReference type="Proteomes" id="UP000178796">
    <property type="component" value="Unassembled WGS sequence"/>
</dbReference>
<dbReference type="SUPFAM" id="SSF53335">
    <property type="entry name" value="S-adenosyl-L-methionine-dependent methyltransferases"/>
    <property type="match status" value="1"/>
</dbReference>
<gene>
    <name evidence="1" type="ORF">A3E09_01350</name>
</gene>
<evidence type="ECO:0008006" key="3">
    <source>
        <dbReference type="Google" id="ProtNLM"/>
    </source>
</evidence>
<evidence type="ECO:0000313" key="1">
    <source>
        <dbReference type="EMBL" id="OGY98023.1"/>
    </source>
</evidence>
<protein>
    <recommendedName>
        <fullName evidence="3">Methyltransferase domain-containing protein</fullName>
    </recommendedName>
</protein>
<dbReference type="Gene3D" id="3.40.50.150">
    <property type="entry name" value="Vaccinia Virus protein VP39"/>
    <property type="match status" value="1"/>
</dbReference>
<accession>A0A1G2C9G9</accession>
<reference evidence="1 2" key="1">
    <citation type="journal article" date="2016" name="Nat. Commun.">
        <title>Thousands of microbial genomes shed light on interconnected biogeochemical processes in an aquifer system.</title>
        <authorList>
            <person name="Anantharaman K."/>
            <person name="Brown C.T."/>
            <person name="Hug L.A."/>
            <person name="Sharon I."/>
            <person name="Castelle C.J."/>
            <person name="Probst A.J."/>
            <person name="Thomas B.C."/>
            <person name="Singh A."/>
            <person name="Wilkins M.J."/>
            <person name="Karaoz U."/>
            <person name="Brodie E.L."/>
            <person name="Williams K.H."/>
            <person name="Hubbard S.S."/>
            <person name="Banfield J.F."/>
        </authorList>
    </citation>
    <scope>NUCLEOTIDE SEQUENCE [LARGE SCALE GENOMIC DNA]</scope>
</reference>
<dbReference type="AlphaFoldDB" id="A0A1G2C9G9"/>
<organism evidence="1 2">
    <name type="scientific">Candidatus Liptonbacteria bacterium RIFCSPHIGHO2_12_FULL_60_13</name>
    <dbReference type="NCBI Taxonomy" id="1798648"/>
    <lineage>
        <taxon>Bacteria</taxon>
        <taxon>Candidatus Liptoniibacteriota</taxon>
    </lineage>
</organism>
<sequence length="341" mass="38540">MRVSIAQILKRSTGRGNNFNYLRAANHCIIMQTAIALEKIGFFRELERSPGSIQELARILNADEYLLDAAVEFLLNTTDLFEKKAGIILLKEKQQRAVYHWPIWRLLIYKPMLDRMAELLRGAATFGKDITRDSSYYARYSEVIAGGAIEHALRNMPPDVDMLVDLGCGSARSLVTFCGSDGKRRGVGIDRDRDVANYARQRVKEANLNDQIRIIEDDIAKLERWRGHVTGNRLMFLSCGVIHEFLRDGEGAAMRFLENLRRAFPGSRLILIEAGAAALNKTVNDDILCATLVTTLIHRFSGQGLPQPPERWKQILHSAGWNIETIEPFNYTLAIYRCSSA</sequence>
<dbReference type="InterPro" id="IPR029063">
    <property type="entry name" value="SAM-dependent_MTases_sf"/>
</dbReference>
<name>A0A1G2C9G9_9BACT</name>
<proteinExistence type="predicted"/>